<dbReference type="Gene3D" id="2.40.50.140">
    <property type="entry name" value="Nucleic acid-binding proteins"/>
    <property type="match status" value="1"/>
</dbReference>
<feature type="transmembrane region" description="Helical" evidence="5">
    <location>
        <begin position="52"/>
        <end position="73"/>
    </location>
</feature>
<dbReference type="AlphaFoldDB" id="F0QZI5"/>
<feature type="transmembrane region" description="Helical" evidence="5">
    <location>
        <begin position="6"/>
        <end position="24"/>
    </location>
</feature>
<dbReference type="STRING" id="667015.Bacsa_0534"/>
<evidence type="ECO:0000259" key="6">
    <source>
        <dbReference type="Pfam" id="PF01957"/>
    </source>
</evidence>
<evidence type="ECO:0000256" key="1">
    <source>
        <dbReference type="ARBA" id="ARBA00004141"/>
    </source>
</evidence>
<keyword evidence="2 5" id="KW-0812">Transmembrane</keyword>
<evidence type="ECO:0000313" key="8">
    <source>
        <dbReference type="Proteomes" id="UP000007486"/>
    </source>
</evidence>
<dbReference type="EMBL" id="CP002530">
    <property type="protein sequence ID" value="ADY35130.1"/>
    <property type="molecule type" value="Genomic_DNA"/>
</dbReference>
<organism evidence="7 8">
    <name type="scientific">Phocaeicola salanitronis (strain DSM 18170 / JCM 13657 / CCUG 60908 / BL78)</name>
    <name type="common">Bacteroides salanitronis</name>
    <dbReference type="NCBI Taxonomy" id="667015"/>
    <lineage>
        <taxon>Bacteria</taxon>
        <taxon>Pseudomonadati</taxon>
        <taxon>Bacteroidota</taxon>
        <taxon>Bacteroidia</taxon>
        <taxon>Bacteroidales</taxon>
        <taxon>Bacteroidaceae</taxon>
        <taxon>Phocaeicola</taxon>
    </lineage>
</organism>
<sequence>MEILIIIALIVAGLILFLIEVFLVPGITIAGIASACSLLYAIYYAFSGMGMQAGFITLGCTAAGIIGITVWVMRSKTVDRLSLKKELDFRPEPLKGLDIRVGDRGTSATRLTLIGNAEINGHLIEVQSADGFIDEGTSIEVTRIGNNTVYVKRAGN</sequence>
<reference evidence="7 8" key="1">
    <citation type="journal article" date="2011" name="Stand. Genomic Sci.">
        <title>Complete genome sequence of Bacteroides salanitronis type strain (BL78).</title>
        <authorList>
            <person name="Gronow S."/>
            <person name="Held B."/>
            <person name="Lucas S."/>
            <person name="Lapidus A."/>
            <person name="Del Rio T.G."/>
            <person name="Nolan M."/>
            <person name="Tice H."/>
            <person name="Deshpande S."/>
            <person name="Cheng J.F."/>
            <person name="Pitluck S."/>
            <person name="Liolios K."/>
            <person name="Pagani I."/>
            <person name="Ivanova N."/>
            <person name="Mavromatis K."/>
            <person name="Pati A."/>
            <person name="Tapia R."/>
            <person name="Han C."/>
            <person name="Goodwin L."/>
            <person name="Chen A."/>
            <person name="Palaniappan K."/>
            <person name="Land M."/>
            <person name="Hauser L."/>
            <person name="Chang Y.J."/>
            <person name="Jeffries C.D."/>
            <person name="Brambilla E.M."/>
            <person name="Rohde M."/>
            <person name="Goker M."/>
            <person name="Detter J.C."/>
            <person name="Woyke T."/>
            <person name="Bristow J."/>
            <person name="Markowitz V."/>
            <person name="Hugenholtz P."/>
            <person name="Kyrpides N.C."/>
            <person name="Klenk H.P."/>
            <person name="Eisen J.A."/>
        </authorList>
    </citation>
    <scope>NUCLEOTIDE SEQUENCE [LARGE SCALE GENOMIC DNA]</scope>
    <source>
        <strain evidence="7 8">DSM 18170</strain>
    </source>
</reference>
<evidence type="ECO:0000256" key="5">
    <source>
        <dbReference type="SAM" id="Phobius"/>
    </source>
</evidence>
<dbReference type="GO" id="GO:0005886">
    <property type="term" value="C:plasma membrane"/>
    <property type="evidence" value="ECO:0007669"/>
    <property type="project" value="TreeGrafter"/>
</dbReference>
<dbReference type="KEGG" id="bsa:Bacsa_0534"/>
<evidence type="ECO:0000313" key="7">
    <source>
        <dbReference type="EMBL" id="ADY35130.1"/>
    </source>
</evidence>
<dbReference type="InterPro" id="IPR002810">
    <property type="entry name" value="NfeD-like_C"/>
</dbReference>
<keyword evidence="8" id="KW-1185">Reference proteome</keyword>
<dbReference type="InterPro" id="IPR012340">
    <property type="entry name" value="NA-bd_OB-fold"/>
</dbReference>
<keyword evidence="4 5" id="KW-0472">Membrane</keyword>
<dbReference type="Pfam" id="PF01957">
    <property type="entry name" value="NfeD"/>
    <property type="match status" value="1"/>
</dbReference>
<evidence type="ECO:0000256" key="4">
    <source>
        <dbReference type="ARBA" id="ARBA00023136"/>
    </source>
</evidence>
<dbReference type="HOGENOM" id="CLU_087257_3_1_10"/>
<dbReference type="PANTHER" id="PTHR33507">
    <property type="entry name" value="INNER MEMBRANE PROTEIN YBBJ"/>
    <property type="match status" value="1"/>
</dbReference>
<dbReference type="RefSeq" id="WP_013616589.1">
    <property type="nucleotide sequence ID" value="NC_015164.1"/>
</dbReference>
<dbReference type="eggNOG" id="COG1030">
    <property type="taxonomic scope" value="Bacteria"/>
</dbReference>
<name>F0QZI5_PHOSB</name>
<dbReference type="PANTHER" id="PTHR33507:SF3">
    <property type="entry name" value="INNER MEMBRANE PROTEIN YBBJ"/>
    <property type="match status" value="1"/>
</dbReference>
<accession>F0QZI5</accession>
<keyword evidence="3 5" id="KW-1133">Transmembrane helix</keyword>
<protein>
    <recommendedName>
        <fullName evidence="6">NfeD-like C-terminal domain-containing protein</fullName>
    </recommendedName>
</protein>
<dbReference type="InterPro" id="IPR052165">
    <property type="entry name" value="Membrane_assoc_protease"/>
</dbReference>
<proteinExistence type="predicted"/>
<dbReference type="OrthoDB" id="1120520at2"/>
<evidence type="ECO:0000256" key="3">
    <source>
        <dbReference type="ARBA" id="ARBA00022989"/>
    </source>
</evidence>
<comment type="subcellular location">
    <subcellularLocation>
        <location evidence="1">Membrane</location>
        <topology evidence="1">Multi-pass membrane protein</topology>
    </subcellularLocation>
</comment>
<gene>
    <name evidence="7" type="ordered locus">Bacsa_0534</name>
</gene>
<evidence type="ECO:0000256" key="2">
    <source>
        <dbReference type="ARBA" id="ARBA00022692"/>
    </source>
</evidence>
<dbReference type="Proteomes" id="UP000007486">
    <property type="component" value="Chromosome"/>
</dbReference>
<feature type="domain" description="NfeD-like C-terminal" evidence="6">
    <location>
        <begin position="101"/>
        <end position="153"/>
    </location>
</feature>